<evidence type="ECO:0000256" key="2">
    <source>
        <dbReference type="ARBA" id="ARBA00023012"/>
    </source>
</evidence>
<dbReference type="Pfam" id="PF00072">
    <property type="entry name" value="Response_reg"/>
    <property type="match status" value="1"/>
</dbReference>
<dbReference type="CDD" id="cd00156">
    <property type="entry name" value="REC"/>
    <property type="match status" value="1"/>
</dbReference>
<dbReference type="SMART" id="SM00448">
    <property type="entry name" value="REC"/>
    <property type="match status" value="1"/>
</dbReference>
<organism evidence="5 6">
    <name type="scientific">Oceanidesulfovibrio indonesiensis</name>
    <dbReference type="NCBI Taxonomy" id="54767"/>
    <lineage>
        <taxon>Bacteria</taxon>
        <taxon>Pseudomonadati</taxon>
        <taxon>Thermodesulfobacteriota</taxon>
        <taxon>Desulfovibrionia</taxon>
        <taxon>Desulfovibrionales</taxon>
        <taxon>Desulfovibrionaceae</taxon>
        <taxon>Oceanidesulfovibrio</taxon>
    </lineage>
</organism>
<dbReference type="PANTHER" id="PTHR45339">
    <property type="entry name" value="HYBRID SIGNAL TRANSDUCTION HISTIDINE KINASE J"/>
    <property type="match status" value="1"/>
</dbReference>
<name>A0A7M3MC33_9BACT</name>
<dbReference type="PROSITE" id="PS50110">
    <property type="entry name" value="RESPONSE_REGULATORY"/>
    <property type="match status" value="1"/>
</dbReference>
<comment type="caution">
    <text evidence="5">The sequence shown here is derived from an EMBL/GenBank/DDBJ whole genome shotgun (WGS) entry which is preliminary data.</text>
</comment>
<evidence type="ECO:0000313" key="6">
    <source>
        <dbReference type="Proteomes" id="UP000448292"/>
    </source>
</evidence>
<evidence type="ECO:0000256" key="3">
    <source>
        <dbReference type="PROSITE-ProRule" id="PRU00169"/>
    </source>
</evidence>
<evidence type="ECO:0000313" key="5">
    <source>
        <dbReference type="EMBL" id="TVM15414.1"/>
    </source>
</evidence>
<protein>
    <recommendedName>
        <fullName evidence="4">Response regulatory domain-containing protein</fullName>
    </recommendedName>
</protein>
<dbReference type="GO" id="GO:0000160">
    <property type="term" value="P:phosphorelay signal transduction system"/>
    <property type="evidence" value="ECO:0007669"/>
    <property type="project" value="UniProtKB-KW"/>
</dbReference>
<feature type="modified residue" description="4-aspartylphosphate" evidence="3">
    <location>
        <position position="93"/>
    </location>
</feature>
<dbReference type="InterPro" id="IPR001789">
    <property type="entry name" value="Sig_transdc_resp-reg_receiver"/>
</dbReference>
<keyword evidence="1 3" id="KW-0597">Phosphoprotein</keyword>
<proteinExistence type="predicted"/>
<dbReference type="SUPFAM" id="SSF52172">
    <property type="entry name" value="CheY-like"/>
    <property type="match status" value="1"/>
</dbReference>
<gene>
    <name evidence="5" type="ORF">DPQ33_15740</name>
</gene>
<evidence type="ECO:0000259" key="4">
    <source>
        <dbReference type="PROSITE" id="PS50110"/>
    </source>
</evidence>
<feature type="domain" description="Response regulatory" evidence="4">
    <location>
        <begin position="44"/>
        <end position="162"/>
    </location>
</feature>
<dbReference type="InterPro" id="IPR011006">
    <property type="entry name" value="CheY-like_superfamily"/>
</dbReference>
<keyword evidence="2" id="KW-0902">Two-component regulatory system</keyword>
<sequence>MNTGPNVFSGSHMSRLNTHSLSSISSTTSKSSAQDDTEDGVSLRVLVADDELLNRTLLERILTKHGHEVVTAEDGGAALDMAERVKPDVLLLDLSMPTMDGMEVLAIIRSGQRDIPTDMPVIVLTGFDEKDVGAACRGFGVVDVVTKPISLDMLLTVLARVTKRGKD</sequence>
<dbReference type="PANTHER" id="PTHR45339:SF1">
    <property type="entry name" value="HYBRID SIGNAL TRANSDUCTION HISTIDINE KINASE J"/>
    <property type="match status" value="1"/>
</dbReference>
<dbReference type="OrthoDB" id="9800029at2"/>
<accession>A0A7M3MC33</accession>
<keyword evidence="6" id="KW-1185">Reference proteome</keyword>
<evidence type="ECO:0000256" key="1">
    <source>
        <dbReference type="ARBA" id="ARBA00022553"/>
    </source>
</evidence>
<dbReference type="Proteomes" id="UP000448292">
    <property type="component" value="Unassembled WGS sequence"/>
</dbReference>
<dbReference type="EMBL" id="QMIE01000017">
    <property type="protein sequence ID" value="TVM15414.1"/>
    <property type="molecule type" value="Genomic_DNA"/>
</dbReference>
<reference evidence="5 6" key="1">
    <citation type="submission" date="2018-06" db="EMBL/GenBank/DDBJ databases">
        <title>Complete genome of Desulfovibrio indonesiensis P37SLT.</title>
        <authorList>
            <person name="Crispim J.S."/>
            <person name="Vidigal P.M.P."/>
            <person name="Silva L.C.F."/>
            <person name="Laguardia C.N."/>
            <person name="Araujo L.C."/>
            <person name="Dias R.S."/>
            <person name="Sousa M.P."/>
            <person name="Paula S.O."/>
            <person name="Silva C."/>
        </authorList>
    </citation>
    <scope>NUCLEOTIDE SEQUENCE [LARGE SCALE GENOMIC DNA]</scope>
    <source>
        <strain evidence="5 6">P37SLT</strain>
    </source>
</reference>
<dbReference type="AlphaFoldDB" id="A0A7M3MC33"/>
<dbReference type="Gene3D" id="3.40.50.2300">
    <property type="match status" value="1"/>
</dbReference>